<organism evidence="1 2">
    <name type="scientific">Dothistroma septosporum (strain NZE10 / CBS 128990)</name>
    <name type="common">Red band needle blight fungus</name>
    <name type="synonym">Mycosphaerella pini</name>
    <dbReference type="NCBI Taxonomy" id="675120"/>
    <lineage>
        <taxon>Eukaryota</taxon>
        <taxon>Fungi</taxon>
        <taxon>Dikarya</taxon>
        <taxon>Ascomycota</taxon>
        <taxon>Pezizomycotina</taxon>
        <taxon>Dothideomycetes</taxon>
        <taxon>Dothideomycetidae</taxon>
        <taxon>Mycosphaerellales</taxon>
        <taxon>Mycosphaerellaceae</taxon>
        <taxon>Dothistroma</taxon>
    </lineage>
</organism>
<keyword evidence="2" id="KW-1185">Reference proteome</keyword>
<dbReference type="AlphaFoldDB" id="N1PG78"/>
<sequence length="97" mass="10725">MHATSANMQHPDLTCPHCHAELRGQRATFRAQSAFVDGDADQPIHIPLDAQPYVLETSLPPPARASLLTCCTSGKIRCRWVIEEVERRALPLPRAQG</sequence>
<proteinExistence type="predicted"/>
<dbReference type="EMBL" id="KB446543">
    <property type="protein sequence ID" value="EME40565.1"/>
    <property type="molecule type" value="Genomic_DNA"/>
</dbReference>
<gene>
    <name evidence="1" type="ORF">DOTSEDRAFT_74200</name>
</gene>
<dbReference type="Proteomes" id="UP000016933">
    <property type="component" value="Unassembled WGS sequence"/>
</dbReference>
<dbReference type="HOGENOM" id="CLU_2346664_0_0_1"/>
<accession>N1PG78</accession>
<reference evidence="1 2" key="2">
    <citation type="journal article" date="2012" name="PLoS Pathog.">
        <title>Diverse lifestyles and strategies of plant pathogenesis encoded in the genomes of eighteen Dothideomycetes fungi.</title>
        <authorList>
            <person name="Ohm R.A."/>
            <person name="Feau N."/>
            <person name="Henrissat B."/>
            <person name="Schoch C.L."/>
            <person name="Horwitz B.A."/>
            <person name="Barry K.W."/>
            <person name="Condon B.J."/>
            <person name="Copeland A.C."/>
            <person name="Dhillon B."/>
            <person name="Glaser F."/>
            <person name="Hesse C.N."/>
            <person name="Kosti I."/>
            <person name="LaButti K."/>
            <person name="Lindquist E.A."/>
            <person name="Lucas S."/>
            <person name="Salamov A.A."/>
            <person name="Bradshaw R.E."/>
            <person name="Ciuffetti L."/>
            <person name="Hamelin R.C."/>
            <person name="Kema G.H.J."/>
            <person name="Lawrence C."/>
            <person name="Scott J.A."/>
            <person name="Spatafora J.W."/>
            <person name="Turgeon B.G."/>
            <person name="de Wit P.J.G.M."/>
            <person name="Zhong S."/>
            <person name="Goodwin S.B."/>
            <person name="Grigoriev I.V."/>
        </authorList>
    </citation>
    <scope>NUCLEOTIDE SEQUENCE [LARGE SCALE GENOMIC DNA]</scope>
    <source>
        <strain evidence="2">NZE10 / CBS 128990</strain>
    </source>
</reference>
<reference evidence="2" key="1">
    <citation type="journal article" date="2012" name="PLoS Genet.">
        <title>The genomes of the fungal plant pathogens Cladosporium fulvum and Dothistroma septosporum reveal adaptation to different hosts and lifestyles but also signatures of common ancestry.</title>
        <authorList>
            <person name="de Wit P.J.G.M."/>
            <person name="van der Burgt A."/>
            <person name="Oekmen B."/>
            <person name="Stergiopoulos I."/>
            <person name="Abd-Elsalam K.A."/>
            <person name="Aerts A.L."/>
            <person name="Bahkali A.H."/>
            <person name="Beenen H.G."/>
            <person name="Chettri P."/>
            <person name="Cox M.P."/>
            <person name="Datema E."/>
            <person name="de Vries R.P."/>
            <person name="Dhillon B."/>
            <person name="Ganley A.R."/>
            <person name="Griffiths S.A."/>
            <person name="Guo Y."/>
            <person name="Hamelin R.C."/>
            <person name="Henrissat B."/>
            <person name="Kabir M.S."/>
            <person name="Jashni M.K."/>
            <person name="Kema G."/>
            <person name="Klaubauf S."/>
            <person name="Lapidus A."/>
            <person name="Levasseur A."/>
            <person name="Lindquist E."/>
            <person name="Mehrabi R."/>
            <person name="Ohm R.A."/>
            <person name="Owen T.J."/>
            <person name="Salamov A."/>
            <person name="Schwelm A."/>
            <person name="Schijlen E."/>
            <person name="Sun H."/>
            <person name="van den Burg H.A."/>
            <person name="van Ham R.C.H.J."/>
            <person name="Zhang S."/>
            <person name="Goodwin S.B."/>
            <person name="Grigoriev I.V."/>
            <person name="Collemare J."/>
            <person name="Bradshaw R.E."/>
        </authorList>
    </citation>
    <scope>NUCLEOTIDE SEQUENCE [LARGE SCALE GENOMIC DNA]</scope>
    <source>
        <strain evidence="2">NZE10 / CBS 128990</strain>
    </source>
</reference>
<evidence type="ECO:0000313" key="1">
    <source>
        <dbReference type="EMBL" id="EME40565.1"/>
    </source>
</evidence>
<protein>
    <submittedName>
        <fullName evidence="1">Uncharacterized protein</fullName>
    </submittedName>
</protein>
<name>N1PG78_DOTSN</name>
<evidence type="ECO:0000313" key="2">
    <source>
        <dbReference type="Proteomes" id="UP000016933"/>
    </source>
</evidence>